<dbReference type="OrthoDB" id="8845239at2759"/>
<dbReference type="Pfam" id="PF00048">
    <property type="entry name" value="IL8"/>
    <property type="match status" value="1"/>
</dbReference>
<reference evidence="4 5" key="1">
    <citation type="journal article" date="2019" name="Sci. Data">
        <title>Hybrid genome assembly and annotation of Danionella translucida.</title>
        <authorList>
            <person name="Kadobianskyi M."/>
            <person name="Schulze L."/>
            <person name="Schuelke M."/>
            <person name="Judkewitz B."/>
        </authorList>
    </citation>
    <scope>NUCLEOTIDE SEQUENCE [LARGE SCALE GENOMIC DNA]</scope>
    <source>
        <strain evidence="4 5">Bolton</strain>
    </source>
</reference>
<dbReference type="Gene3D" id="2.40.50.40">
    <property type="match status" value="1"/>
</dbReference>
<feature type="chain" id="PRO_5021797876" description="Chemokine interleukin-8-like domain-containing protein" evidence="2">
    <location>
        <begin position="26"/>
        <end position="121"/>
    </location>
</feature>
<dbReference type="GO" id="GO:0005615">
    <property type="term" value="C:extracellular space"/>
    <property type="evidence" value="ECO:0007669"/>
    <property type="project" value="UniProtKB-KW"/>
</dbReference>
<dbReference type="GO" id="GO:0006955">
    <property type="term" value="P:immune response"/>
    <property type="evidence" value="ECO:0007669"/>
    <property type="project" value="InterPro"/>
</dbReference>
<evidence type="ECO:0000259" key="3">
    <source>
        <dbReference type="Pfam" id="PF00048"/>
    </source>
</evidence>
<dbReference type="SUPFAM" id="SSF54117">
    <property type="entry name" value="Interleukin 8-like chemokines"/>
    <property type="match status" value="1"/>
</dbReference>
<dbReference type="InterPro" id="IPR036048">
    <property type="entry name" value="Interleukin_8-like_sf"/>
</dbReference>
<keyword evidence="2" id="KW-0732">Signal</keyword>
<proteinExistence type="predicted"/>
<gene>
    <name evidence="4" type="ORF">DNTS_002521</name>
</gene>
<dbReference type="GO" id="GO:0008009">
    <property type="term" value="F:chemokine activity"/>
    <property type="evidence" value="ECO:0007669"/>
    <property type="project" value="InterPro"/>
</dbReference>
<dbReference type="InterPro" id="IPR001811">
    <property type="entry name" value="Chemokine_IL8-like_dom"/>
</dbReference>
<feature type="domain" description="Chemokine interleukin-8-like" evidence="3">
    <location>
        <begin position="30"/>
        <end position="94"/>
    </location>
</feature>
<feature type="signal peptide" evidence="2">
    <location>
        <begin position="1"/>
        <end position="25"/>
    </location>
</feature>
<keyword evidence="5" id="KW-1185">Reference proteome</keyword>
<protein>
    <recommendedName>
        <fullName evidence="3">Chemokine interleukin-8-like domain-containing protein</fullName>
    </recommendedName>
</protein>
<evidence type="ECO:0000313" key="4">
    <source>
        <dbReference type="EMBL" id="TRY56163.1"/>
    </source>
</evidence>
<comment type="caution">
    <text evidence="4">The sequence shown here is derived from an EMBL/GenBank/DDBJ whole genome shotgun (WGS) entry which is preliminary data.</text>
</comment>
<accession>A0A553MSJ9</accession>
<keyword evidence="1" id="KW-0202">Cytokine</keyword>
<evidence type="ECO:0000256" key="2">
    <source>
        <dbReference type="SAM" id="SignalP"/>
    </source>
</evidence>
<dbReference type="STRING" id="623744.A0A553MSJ9"/>
<sequence>MSFLSKALLLLVLAVFCVHLGTVFANIPDRCWCEEATLISRARKESVEEFAVFPNRTKCKTVEIILTLKTKNNSTNNKLCLNPEKNQGQNLQNCWKRLNTNGTSTTLKFADCFNKTKTQTL</sequence>
<dbReference type="EMBL" id="SRMA01027293">
    <property type="protein sequence ID" value="TRY56163.1"/>
    <property type="molecule type" value="Genomic_DNA"/>
</dbReference>
<evidence type="ECO:0000256" key="1">
    <source>
        <dbReference type="ARBA" id="ARBA00022514"/>
    </source>
</evidence>
<organism evidence="4 5">
    <name type="scientific">Danionella cerebrum</name>
    <dbReference type="NCBI Taxonomy" id="2873325"/>
    <lineage>
        <taxon>Eukaryota</taxon>
        <taxon>Metazoa</taxon>
        <taxon>Chordata</taxon>
        <taxon>Craniata</taxon>
        <taxon>Vertebrata</taxon>
        <taxon>Euteleostomi</taxon>
        <taxon>Actinopterygii</taxon>
        <taxon>Neopterygii</taxon>
        <taxon>Teleostei</taxon>
        <taxon>Ostariophysi</taxon>
        <taxon>Cypriniformes</taxon>
        <taxon>Danionidae</taxon>
        <taxon>Danioninae</taxon>
        <taxon>Danionella</taxon>
    </lineage>
</organism>
<dbReference type="AlphaFoldDB" id="A0A553MSJ9"/>
<name>A0A553MSJ9_9TELE</name>
<evidence type="ECO:0000313" key="5">
    <source>
        <dbReference type="Proteomes" id="UP000316079"/>
    </source>
</evidence>
<dbReference type="Proteomes" id="UP000316079">
    <property type="component" value="Unassembled WGS sequence"/>
</dbReference>